<dbReference type="EMBL" id="JAGIBU010000002">
    <property type="protein sequence ID" value="MBS7824335.1"/>
    <property type="molecule type" value="Genomic_DNA"/>
</dbReference>
<dbReference type="PROSITE" id="PS00519">
    <property type="entry name" value="HTH_ASNC_1"/>
    <property type="match status" value="1"/>
</dbReference>
<dbReference type="GO" id="GO:0005829">
    <property type="term" value="C:cytosol"/>
    <property type="evidence" value="ECO:0007669"/>
    <property type="project" value="TreeGrafter"/>
</dbReference>
<dbReference type="InterPro" id="IPR011008">
    <property type="entry name" value="Dimeric_a/b-barrel"/>
</dbReference>
<proteinExistence type="predicted"/>
<dbReference type="InterPro" id="IPR011991">
    <property type="entry name" value="ArsR-like_HTH"/>
</dbReference>
<dbReference type="SUPFAM" id="SSF54909">
    <property type="entry name" value="Dimeric alpha+beta barrel"/>
    <property type="match status" value="1"/>
</dbReference>
<dbReference type="PANTHER" id="PTHR30154">
    <property type="entry name" value="LEUCINE-RESPONSIVE REGULATORY PROTEIN"/>
    <property type="match status" value="1"/>
</dbReference>
<dbReference type="GO" id="GO:0043200">
    <property type="term" value="P:response to amino acid"/>
    <property type="evidence" value="ECO:0007669"/>
    <property type="project" value="TreeGrafter"/>
</dbReference>
<evidence type="ECO:0000256" key="3">
    <source>
        <dbReference type="ARBA" id="ARBA00023163"/>
    </source>
</evidence>
<dbReference type="RefSeq" id="WP_008315449.1">
    <property type="nucleotide sequence ID" value="NZ_CP115969.1"/>
</dbReference>
<dbReference type="GO" id="GO:0043565">
    <property type="term" value="F:sequence-specific DNA binding"/>
    <property type="evidence" value="ECO:0007669"/>
    <property type="project" value="InterPro"/>
</dbReference>
<dbReference type="SUPFAM" id="SSF46785">
    <property type="entry name" value="Winged helix' DNA-binding domain"/>
    <property type="match status" value="1"/>
</dbReference>
<dbReference type="Gene3D" id="1.10.10.10">
    <property type="entry name" value="Winged helix-like DNA-binding domain superfamily/Winged helix DNA-binding domain"/>
    <property type="match status" value="1"/>
</dbReference>
<dbReference type="GeneID" id="58264422"/>
<evidence type="ECO:0000313" key="6">
    <source>
        <dbReference type="Proteomes" id="UP000680020"/>
    </source>
</evidence>
<keyword evidence="1" id="KW-0805">Transcription regulation</keyword>
<reference evidence="5" key="1">
    <citation type="submission" date="2021-03" db="EMBL/GenBank/DDBJ databases">
        <title>Identification and antibiotic profiling of Wohlfahrtiimonas chitiniclastica, an underestimated human pathogen.</title>
        <authorList>
            <person name="Kopf A."/>
            <person name="Bunk B."/>
            <person name="Coldewey S."/>
            <person name="Gunzer F."/>
            <person name="Riedel T."/>
            <person name="Schroettner P."/>
        </authorList>
    </citation>
    <scope>NUCLEOTIDE SEQUENCE</scope>
    <source>
        <strain evidence="5">DSM 100917</strain>
    </source>
</reference>
<evidence type="ECO:0000259" key="4">
    <source>
        <dbReference type="PROSITE" id="PS50956"/>
    </source>
</evidence>
<dbReference type="GO" id="GO:0006355">
    <property type="term" value="P:regulation of DNA-templated transcription"/>
    <property type="evidence" value="ECO:0007669"/>
    <property type="project" value="UniProtKB-ARBA"/>
</dbReference>
<dbReference type="InterPro" id="IPR019885">
    <property type="entry name" value="Tscrpt_reg_HTH_AsnC-type_CS"/>
</dbReference>
<feature type="domain" description="HTH asnC-type" evidence="4">
    <location>
        <begin position="6"/>
        <end position="69"/>
    </location>
</feature>
<dbReference type="AlphaFoldDB" id="A0A165HNI8"/>
<name>A0A165HNI8_9GAMM</name>
<keyword evidence="3" id="KW-0804">Transcription</keyword>
<dbReference type="PANTHER" id="PTHR30154:SF34">
    <property type="entry name" value="TRANSCRIPTIONAL REGULATOR AZLB"/>
    <property type="match status" value="1"/>
</dbReference>
<dbReference type="Pfam" id="PF01037">
    <property type="entry name" value="AsnC_trans_reg"/>
    <property type="match status" value="1"/>
</dbReference>
<keyword evidence="2" id="KW-0238">DNA-binding</keyword>
<gene>
    <name evidence="5" type="ORF">J7561_03845</name>
</gene>
<accession>A0A165HNI8</accession>
<dbReference type="Pfam" id="PF13412">
    <property type="entry name" value="HTH_24"/>
    <property type="match status" value="1"/>
</dbReference>
<dbReference type="InterPro" id="IPR036388">
    <property type="entry name" value="WH-like_DNA-bd_sf"/>
</dbReference>
<evidence type="ECO:0000313" key="5">
    <source>
        <dbReference type="EMBL" id="MBS7824335.1"/>
    </source>
</evidence>
<dbReference type="InterPro" id="IPR036390">
    <property type="entry name" value="WH_DNA-bd_sf"/>
</dbReference>
<dbReference type="InterPro" id="IPR019888">
    <property type="entry name" value="Tscrpt_reg_AsnC-like"/>
</dbReference>
<dbReference type="InterPro" id="IPR000485">
    <property type="entry name" value="AsnC-type_HTH_dom"/>
</dbReference>
<comment type="caution">
    <text evidence="5">The sequence shown here is derived from an EMBL/GenBank/DDBJ whole genome shotgun (WGS) entry which is preliminary data.</text>
</comment>
<dbReference type="PRINTS" id="PR00033">
    <property type="entry name" value="HTHASNC"/>
</dbReference>
<evidence type="ECO:0000256" key="2">
    <source>
        <dbReference type="ARBA" id="ARBA00023125"/>
    </source>
</evidence>
<dbReference type="InterPro" id="IPR019887">
    <property type="entry name" value="Tscrpt_reg_AsnC/Lrp_C"/>
</dbReference>
<dbReference type="CDD" id="cd00090">
    <property type="entry name" value="HTH_ARSR"/>
    <property type="match status" value="1"/>
</dbReference>
<evidence type="ECO:0000256" key="1">
    <source>
        <dbReference type="ARBA" id="ARBA00023015"/>
    </source>
</evidence>
<dbReference type="Proteomes" id="UP000680020">
    <property type="component" value="Unassembled WGS sequence"/>
</dbReference>
<sequence length="155" mass="17311">MTPIKLDSIDRRILRALQKDASLANTDLAKLVGLSPSPCLRRVKLLQEAGVIKRYVAIIDGAKVDAGLTLFSRVWFKAQDAKTIDSFIDAIQDMPEIIECHLMAGECDAWLRIVTKDLDSYRHFHANKLTTIKAILSVKTDVPMDTVKLTHSLPI</sequence>
<protein>
    <submittedName>
        <fullName evidence="5">Lrp/AsnC family transcriptional regulator</fullName>
    </submittedName>
</protein>
<organism evidence="5 6">
    <name type="scientific">Wohlfahrtiimonas chitiniclastica</name>
    <dbReference type="NCBI Taxonomy" id="400946"/>
    <lineage>
        <taxon>Bacteria</taxon>
        <taxon>Pseudomonadati</taxon>
        <taxon>Pseudomonadota</taxon>
        <taxon>Gammaproteobacteria</taxon>
        <taxon>Cardiobacteriales</taxon>
        <taxon>Ignatzschineriaceae</taxon>
        <taxon>Wohlfahrtiimonas</taxon>
    </lineage>
</organism>
<dbReference type="Gene3D" id="3.30.70.920">
    <property type="match status" value="1"/>
</dbReference>
<dbReference type="PROSITE" id="PS50956">
    <property type="entry name" value="HTH_ASNC_2"/>
    <property type="match status" value="1"/>
</dbReference>
<dbReference type="SMART" id="SM00344">
    <property type="entry name" value="HTH_ASNC"/>
    <property type="match status" value="1"/>
</dbReference>